<feature type="compositionally biased region" description="Low complexity" evidence="1">
    <location>
        <begin position="41"/>
        <end position="57"/>
    </location>
</feature>
<dbReference type="AlphaFoldDB" id="A0A6A5YBF6"/>
<feature type="region of interest" description="Disordered" evidence="1">
    <location>
        <begin position="1"/>
        <end position="61"/>
    </location>
</feature>
<organism evidence="2 3">
    <name type="scientific">Saccharata proteae CBS 121410</name>
    <dbReference type="NCBI Taxonomy" id="1314787"/>
    <lineage>
        <taxon>Eukaryota</taxon>
        <taxon>Fungi</taxon>
        <taxon>Dikarya</taxon>
        <taxon>Ascomycota</taxon>
        <taxon>Pezizomycotina</taxon>
        <taxon>Dothideomycetes</taxon>
        <taxon>Dothideomycetes incertae sedis</taxon>
        <taxon>Botryosphaeriales</taxon>
        <taxon>Saccharataceae</taxon>
        <taxon>Saccharata</taxon>
    </lineage>
</organism>
<evidence type="ECO:0000256" key="1">
    <source>
        <dbReference type="SAM" id="MobiDB-lite"/>
    </source>
</evidence>
<proteinExistence type="predicted"/>
<feature type="compositionally biased region" description="Polar residues" evidence="1">
    <location>
        <begin position="29"/>
        <end position="40"/>
    </location>
</feature>
<reference evidence="2" key="1">
    <citation type="journal article" date="2020" name="Stud. Mycol.">
        <title>101 Dothideomycetes genomes: a test case for predicting lifestyles and emergence of pathogens.</title>
        <authorList>
            <person name="Haridas S."/>
            <person name="Albert R."/>
            <person name="Binder M."/>
            <person name="Bloem J."/>
            <person name="Labutti K."/>
            <person name="Salamov A."/>
            <person name="Andreopoulos B."/>
            <person name="Baker S."/>
            <person name="Barry K."/>
            <person name="Bills G."/>
            <person name="Bluhm B."/>
            <person name="Cannon C."/>
            <person name="Castanera R."/>
            <person name="Culley D."/>
            <person name="Daum C."/>
            <person name="Ezra D."/>
            <person name="Gonzalez J."/>
            <person name="Henrissat B."/>
            <person name="Kuo A."/>
            <person name="Liang C."/>
            <person name="Lipzen A."/>
            <person name="Lutzoni F."/>
            <person name="Magnuson J."/>
            <person name="Mondo S."/>
            <person name="Nolan M."/>
            <person name="Ohm R."/>
            <person name="Pangilinan J."/>
            <person name="Park H.-J."/>
            <person name="Ramirez L."/>
            <person name="Alfaro M."/>
            <person name="Sun H."/>
            <person name="Tritt A."/>
            <person name="Yoshinaga Y."/>
            <person name="Zwiers L.-H."/>
            <person name="Turgeon B."/>
            <person name="Goodwin S."/>
            <person name="Spatafora J."/>
            <person name="Crous P."/>
            <person name="Grigoriev I."/>
        </authorList>
    </citation>
    <scope>NUCLEOTIDE SEQUENCE</scope>
    <source>
        <strain evidence="2">CBS 121410</strain>
    </source>
</reference>
<dbReference type="Proteomes" id="UP000799776">
    <property type="component" value="Unassembled WGS sequence"/>
</dbReference>
<keyword evidence="3" id="KW-1185">Reference proteome</keyword>
<evidence type="ECO:0000313" key="2">
    <source>
        <dbReference type="EMBL" id="KAF2089202.1"/>
    </source>
</evidence>
<evidence type="ECO:0000313" key="3">
    <source>
        <dbReference type="Proteomes" id="UP000799776"/>
    </source>
</evidence>
<sequence length="171" mass="19410">MVSNKAVKSEAPKPDSTKPLTAKNLKPFDTNNLQNARSENSSLSSLPGTPTLMSSSPRQQPLDLSVDGLTFTDLLDSKKPAEILDLLDTKLVETTARISEIEMKSNEFDHRYGQNRRRESYTTLEVQADREKSTKLKQRWVELNCGIEILEIMLVKVIAEARVQWPPRRRT</sequence>
<protein>
    <submittedName>
        <fullName evidence="2">Uncharacterized protein</fullName>
    </submittedName>
</protein>
<dbReference type="EMBL" id="ML978715">
    <property type="protein sequence ID" value="KAF2089202.1"/>
    <property type="molecule type" value="Genomic_DNA"/>
</dbReference>
<feature type="compositionally biased region" description="Basic and acidic residues" evidence="1">
    <location>
        <begin position="7"/>
        <end position="16"/>
    </location>
</feature>
<name>A0A6A5YBF6_9PEZI</name>
<gene>
    <name evidence="2" type="ORF">K490DRAFT_64412</name>
</gene>
<accession>A0A6A5YBF6</accession>